<comment type="caution">
    <text evidence="1">The sequence shown here is derived from an EMBL/GenBank/DDBJ whole genome shotgun (WGS) entry which is preliminary data.</text>
</comment>
<dbReference type="Proteomes" id="UP001139981">
    <property type="component" value="Unassembled WGS sequence"/>
</dbReference>
<gene>
    <name evidence="1" type="primary">SYG1</name>
    <name evidence="1" type="ORF">IWW38_001109</name>
</gene>
<accession>A0ACC1M857</accession>
<dbReference type="EMBL" id="JANBVB010000036">
    <property type="protein sequence ID" value="KAJ2899117.1"/>
    <property type="molecule type" value="Genomic_DNA"/>
</dbReference>
<evidence type="ECO:0000313" key="2">
    <source>
        <dbReference type="Proteomes" id="UP001139981"/>
    </source>
</evidence>
<keyword evidence="2" id="KW-1185">Reference proteome</keyword>
<reference evidence="1" key="1">
    <citation type="submission" date="2022-07" db="EMBL/GenBank/DDBJ databases">
        <title>Phylogenomic reconstructions and comparative analyses of Kickxellomycotina fungi.</title>
        <authorList>
            <person name="Reynolds N.K."/>
            <person name="Stajich J.E."/>
            <person name="Barry K."/>
            <person name="Grigoriev I.V."/>
            <person name="Crous P."/>
            <person name="Smith M.E."/>
        </authorList>
    </citation>
    <scope>NUCLEOTIDE SEQUENCE</scope>
    <source>
        <strain evidence="1">CBS 190363</strain>
    </source>
</reference>
<protein>
    <submittedName>
        <fullName evidence="1">Signal transduction protein</fullName>
    </submittedName>
</protein>
<evidence type="ECO:0000313" key="1">
    <source>
        <dbReference type="EMBL" id="KAJ2899117.1"/>
    </source>
</evidence>
<proteinExistence type="predicted"/>
<name>A0ACC1M857_9FUNG</name>
<sequence length="843" mass="95808">MKFGKYLEAEQVPEWAKMYVDYNGLKQLIKAVEAAIEKRGPAPTAERQSLLRRASSYLGYDSIAPDSPTTIVAQRDSIAQQLSGATAGGNIAVASGLKPDLQDASADRAGRCTRDNCPKCSYFYSIVSASPQIAMNMSAGNTGKVASTSMELAHGVNIKIPFSARDSFTENIRLRRPQIATDCISAEEFKKQLDLRLPEEQDFFEQMEQELLKVNDFYRQKQMLFSIRLENIRKQQRIYDEMLSEELETATLRARPPPGKRSMSQLVDLNIITAKKPLLGSEPSGQLRIARSKIKRAMLEVYRGMDMLKNYRILCYTAFIKALKKYQKAARWCDGTDYFLNKVDGCYMATSDLLNCLSAQVETMYVNRYAGGSRAKGMSKLRVSTNNTSDGHQGSIFRSGLMLGISLPLIVRAIYEANLLSNEQRVPYHRQLLQIYGSIFLVLIFLLLFSLNIMAWAQAHINYRFIFEVDPRDFLNSWQFMEMSSVLFTIASVVLWANFALHIDRNSYICVYVLLGLILGLFLMPIKAFYWTSRRWLIKSLWRILFSGFHRVEFRDFFLGDEMCSLTYTFSMVLLLGCASANSWTNLDEVCNTTQWWSNAAFLMVPNTFRLLQCIRRYADSGDAFPHLANGAKYSSTIATIWLASANRIVGGTPWKFVWVASAIANSCFTSLWDLLMDWGLFESRTKHRFLRSELKFERTWVYYLAIVTDVILRFVWITQISPNFFSFGHVVHSATVAYVAAVLEVVRRFLWNFLRVENEHVSNCGQFRATTDIPLPFATPTLQTSDYEQTHNEFEHDHSAVTVGSPTLPRAAFMPDSPTSPRAALMPDSPTSPRATFLPDSP</sequence>
<organism evidence="1 2">
    <name type="scientific">Coemansia aciculifera</name>
    <dbReference type="NCBI Taxonomy" id="417176"/>
    <lineage>
        <taxon>Eukaryota</taxon>
        <taxon>Fungi</taxon>
        <taxon>Fungi incertae sedis</taxon>
        <taxon>Zoopagomycota</taxon>
        <taxon>Kickxellomycotina</taxon>
        <taxon>Kickxellomycetes</taxon>
        <taxon>Kickxellales</taxon>
        <taxon>Kickxellaceae</taxon>
        <taxon>Coemansia</taxon>
    </lineage>
</organism>